<dbReference type="Gene3D" id="2.60.120.10">
    <property type="entry name" value="Jelly Rolls"/>
    <property type="match status" value="2"/>
</dbReference>
<feature type="non-terminal residue" evidence="2">
    <location>
        <position position="1"/>
    </location>
</feature>
<dbReference type="InterPro" id="IPR008579">
    <property type="entry name" value="UGlyAH_Cupin_dom"/>
</dbReference>
<evidence type="ECO:0000313" key="2">
    <source>
        <dbReference type="EMBL" id="CAK0804631.1"/>
    </source>
</evidence>
<evidence type="ECO:0000313" key="3">
    <source>
        <dbReference type="Proteomes" id="UP001189429"/>
    </source>
</evidence>
<accession>A0ABN9QIB7</accession>
<comment type="caution">
    <text evidence="2">The sequence shown here is derived from an EMBL/GenBank/DDBJ whole genome shotgun (WGS) entry which is preliminary data.</text>
</comment>
<dbReference type="InterPro" id="IPR014710">
    <property type="entry name" value="RmlC-like_jellyroll"/>
</dbReference>
<keyword evidence="3" id="KW-1185">Reference proteome</keyword>
<reference evidence="2" key="1">
    <citation type="submission" date="2023-10" db="EMBL/GenBank/DDBJ databases">
        <authorList>
            <person name="Chen Y."/>
            <person name="Shah S."/>
            <person name="Dougan E. K."/>
            <person name="Thang M."/>
            <person name="Chan C."/>
        </authorList>
    </citation>
    <scope>NUCLEOTIDE SEQUENCE [LARGE SCALE GENOMIC DNA]</scope>
</reference>
<evidence type="ECO:0000259" key="1">
    <source>
        <dbReference type="Pfam" id="PF05899"/>
    </source>
</evidence>
<dbReference type="Pfam" id="PF05899">
    <property type="entry name" value="Cupin_3"/>
    <property type="match status" value="1"/>
</dbReference>
<dbReference type="InterPro" id="IPR011051">
    <property type="entry name" value="RmlC_Cupin_sf"/>
</dbReference>
<feature type="domain" description="(S)-ureidoglycine aminohydrolase cupin" evidence="1">
    <location>
        <begin position="78"/>
        <end position="127"/>
    </location>
</feature>
<protein>
    <recommendedName>
        <fullName evidence="1">(S)-ureidoglycine aminohydrolase cupin domain-containing protein</fullName>
    </recommendedName>
</protein>
<gene>
    <name evidence="2" type="ORF">PCOR1329_LOCUS11365</name>
</gene>
<dbReference type="EMBL" id="CAUYUJ010003281">
    <property type="protein sequence ID" value="CAK0804631.1"/>
    <property type="molecule type" value="Genomic_DNA"/>
</dbReference>
<dbReference type="Proteomes" id="UP001189429">
    <property type="component" value="Unassembled WGS sequence"/>
</dbReference>
<name>A0ABN9QIB7_9DINO</name>
<sequence length="314" mass="33268">FACGPLPFPPPSWGDSEIWCPPRLAAGGKPQPAAPMPVVTPPVDVVTVPGQLVITEYFGNAATKDPRLSVAHVRWLAAGEEDWQTPEFDEWVLIISGEVRLEHAGGPTLVSGGSGVFLPAGLRVKWVFPGPCEYIPVCLPAFSPDNVHREEPGCAPGAEAAAATAEGVPAVFSPVDVVKAGDLSITEFFGRVASKDERLSACLAVVTGPCAEAYQAPAFDEYVLVLKGRLQLHQADGVTEVEPGRAVLLKAGERVKWVWPGDRGCTYIPICLPAFSPDNCHREQEEGAAKDEACMARLHELHGAAGAPELVQAA</sequence>
<organism evidence="2 3">
    <name type="scientific">Prorocentrum cordatum</name>
    <dbReference type="NCBI Taxonomy" id="2364126"/>
    <lineage>
        <taxon>Eukaryota</taxon>
        <taxon>Sar</taxon>
        <taxon>Alveolata</taxon>
        <taxon>Dinophyceae</taxon>
        <taxon>Prorocentrales</taxon>
        <taxon>Prorocentraceae</taxon>
        <taxon>Prorocentrum</taxon>
    </lineage>
</organism>
<dbReference type="SUPFAM" id="SSF51182">
    <property type="entry name" value="RmlC-like cupins"/>
    <property type="match status" value="2"/>
</dbReference>
<proteinExistence type="predicted"/>